<organism evidence="11 12">
    <name type="scientific">Pseudolysinimonas yzui</name>
    <dbReference type="NCBI Taxonomy" id="2708254"/>
    <lineage>
        <taxon>Bacteria</taxon>
        <taxon>Bacillati</taxon>
        <taxon>Actinomycetota</taxon>
        <taxon>Actinomycetes</taxon>
        <taxon>Micrococcales</taxon>
        <taxon>Microbacteriaceae</taxon>
        <taxon>Pseudolysinimonas</taxon>
    </lineage>
</organism>
<dbReference type="GO" id="GO:0000103">
    <property type="term" value="P:sulfate assimilation"/>
    <property type="evidence" value="ECO:0007669"/>
    <property type="project" value="TreeGrafter"/>
</dbReference>
<dbReference type="GO" id="GO:0005886">
    <property type="term" value="C:plasma membrane"/>
    <property type="evidence" value="ECO:0007669"/>
    <property type="project" value="TreeGrafter"/>
</dbReference>
<dbReference type="Proteomes" id="UP000617531">
    <property type="component" value="Unassembled WGS sequence"/>
</dbReference>
<evidence type="ECO:0000256" key="8">
    <source>
        <dbReference type="ARBA" id="ARBA00023032"/>
    </source>
</evidence>
<keyword evidence="4" id="KW-0997">Cell inner membrane</keyword>
<evidence type="ECO:0000256" key="1">
    <source>
        <dbReference type="ARBA" id="ARBA00004141"/>
    </source>
</evidence>
<keyword evidence="6 10" id="KW-0812">Transmembrane</keyword>
<keyword evidence="2" id="KW-0813">Transport</keyword>
<dbReference type="GO" id="GO:0019344">
    <property type="term" value="P:cysteine biosynthetic process"/>
    <property type="evidence" value="ECO:0007669"/>
    <property type="project" value="TreeGrafter"/>
</dbReference>
<evidence type="ECO:0000256" key="5">
    <source>
        <dbReference type="ARBA" id="ARBA00022605"/>
    </source>
</evidence>
<evidence type="ECO:0000313" key="11">
    <source>
        <dbReference type="EMBL" id="GHF05654.1"/>
    </source>
</evidence>
<dbReference type="RefSeq" id="WP_191281585.1">
    <property type="nucleotide sequence ID" value="NZ_BNAI01000001.1"/>
</dbReference>
<evidence type="ECO:0000256" key="6">
    <source>
        <dbReference type="ARBA" id="ARBA00022692"/>
    </source>
</evidence>
<dbReference type="EMBL" id="BNAI01000001">
    <property type="protein sequence ID" value="GHF05654.1"/>
    <property type="molecule type" value="Genomic_DNA"/>
</dbReference>
<keyword evidence="12" id="KW-1185">Reference proteome</keyword>
<keyword evidence="3" id="KW-1003">Cell membrane</keyword>
<sequence>MTATPPAPPHRRRGPNPITEFFIGVSTLLRGFGYWRRKPGAMALGLIPAAIVFGILVVLIVLLVVNLDPVTIFLTGFADTWDEGWRNLLRIGFGLALIVGLIVLYAFSFTALTLLIGDWFYERIWKAVETDLGEFTPGPEPGFWRSAADGARLVVRAILTGLLIVLLGLVPLIGTVLAVVVGTLLSGRLVALELTTRPLEARGMTRQHRRAALRPHRARVLGFGVAVHLSFLIPGGAIIVMPAAVAGATVLAKHVLGEPTAPASATAGQS</sequence>
<keyword evidence="7 10" id="KW-1133">Transmembrane helix</keyword>
<dbReference type="InterPro" id="IPR059112">
    <property type="entry name" value="CysZ/EI24"/>
</dbReference>
<evidence type="ECO:0000256" key="2">
    <source>
        <dbReference type="ARBA" id="ARBA00022448"/>
    </source>
</evidence>
<name>A0A8J3LYF8_9MICO</name>
<dbReference type="GO" id="GO:0009675">
    <property type="term" value="F:high-affinity sulfate:proton symporter activity"/>
    <property type="evidence" value="ECO:0007669"/>
    <property type="project" value="TreeGrafter"/>
</dbReference>
<feature type="transmembrane region" description="Helical" evidence="10">
    <location>
        <begin position="153"/>
        <end position="173"/>
    </location>
</feature>
<dbReference type="PANTHER" id="PTHR37468">
    <property type="entry name" value="SULFATE TRANSPORTER CYSZ"/>
    <property type="match status" value="1"/>
</dbReference>
<dbReference type="Pfam" id="PF07264">
    <property type="entry name" value="EI24"/>
    <property type="match status" value="1"/>
</dbReference>
<feature type="transmembrane region" description="Helical" evidence="10">
    <location>
        <begin position="42"/>
        <end position="65"/>
    </location>
</feature>
<dbReference type="PANTHER" id="PTHR37468:SF1">
    <property type="entry name" value="SULFATE TRANSPORTER CYSZ"/>
    <property type="match status" value="1"/>
</dbReference>
<keyword evidence="8" id="KW-0764">Sulfate transport</keyword>
<accession>A0A8J3LYF8</accession>
<proteinExistence type="predicted"/>
<gene>
    <name evidence="11" type="ORF">GCM10011600_02710</name>
</gene>
<evidence type="ECO:0000256" key="7">
    <source>
        <dbReference type="ARBA" id="ARBA00022989"/>
    </source>
</evidence>
<keyword evidence="5" id="KW-0028">Amino-acid biosynthesis</keyword>
<evidence type="ECO:0000256" key="3">
    <source>
        <dbReference type="ARBA" id="ARBA00022475"/>
    </source>
</evidence>
<dbReference type="AlphaFoldDB" id="A0A8J3LYF8"/>
<keyword evidence="9 10" id="KW-0472">Membrane</keyword>
<evidence type="ECO:0000256" key="4">
    <source>
        <dbReference type="ARBA" id="ARBA00022519"/>
    </source>
</evidence>
<evidence type="ECO:0000256" key="10">
    <source>
        <dbReference type="SAM" id="Phobius"/>
    </source>
</evidence>
<evidence type="ECO:0000313" key="12">
    <source>
        <dbReference type="Proteomes" id="UP000617531"/>
    </source>
</evidence>
<dbReference type="InterPro" id="IPR050480">
    <property type="entry name" value="CysZ-like"/>
</dbReference>
<reference evidence="11" key="2">
    <citation type="submission" date="2020-09" db="EMBL/GenBank/DDBJ databases">
        <authorList>
            <person name="Sun Q."/>
            <person name="Zhou Y."/>
        </authorList>
    </citation>
    <scope>NUCLEOTIDE SEQUENCE</scope>
    <source>
        <strain evidence="11">CGMCC 1.16548</strain>
    </source>
</reference>
<comment type="subcellular location">
    <subcellularLocation>
        <location evidence="1">Membrane</location>
        <topology evidence="1">Multi-pass membrane protein</topology>
    </subcellularLocation>
</comment>
<evidence type="ECO:0000256" key="9">
    <source>
        <dbReference type="ARBA" id="ARBA00023136"/>
    </source>
</evidence>
<protein>
    <submittedName>
        <fullName evidence="11">Membrane protein</fullName>
    </submittedName>
</protein>
<feature type="transmembrane region" description="Helical" evidence="10">
    <location>
        <begin position="220"/>
        <end position="245"/>
    </location>
</feature>
<reference evidence="11" key="1">
    <citation type="journal article" date="2014" name="Int. J. Syst. Evol. Microbiol.">
        <title>Complete genome sequence of Corynebacterium casei LMG S-19264T (=DSM 44701T), isolated from a smear-ripened cheese.</title>
        <authorList>
            <consortium name="US DOE Joint Genome Institute (JGI-PGF)"/>
            <person name="Walter F."/>
            <person name="Albersmeier A."/>
            <person name="Kalinowski J."/>
            <person name="Ruckert C."/>
        </authorList>
    </citation>
    <scope>NUCLEOTIDE SEQUENCE</scope>
    <source>
        <strain evidence="11">CGMCC 1.16548</strain>
    </source>
</reference>
<feature type="transmembrane region" description="Helical" evidence="10">
    <location>
        <begin position="91"/>
        <end position="116"/>
    </location>
</feature>
<comment type="caution">
    <text evidence="11">The sequence shown here is derived from an EMBL/GenBank/DDBJ whole genome shotgun (WGS) entry which is preliminary data.</text>
</comment>